<evidence type="ECO:0000313" key="3">
    <source>
        <dbReference type="Proteomes" id="UP001500190"/>
    </source>
</evidence>
<protein>
    <recommendedName>
        <fullName evidence="4">Secreted protein</fullName>
    </recommendedName>
</protein>
<reference evidence="3" key="1">
    <citation type="journal article" date="2019" name="Int. J. Syst. Evol. Microbiol.">
        <title>The Global Catalogue of Microorganisms (GCM) 10K type strain sequencing project: providing services to taxonomists for standard genome sequencing and annotation.</title>
        <authorList>
            <consortium name="The Broad Institute Genomics Platform"/>
            <consortium name="The Broad Institute Genome Sequencing Center for Infectious Disease"/>
            <person name="Wu L."/>
            <person name="Ma J."/>
        </authorList>
    </citation>
    <scope>NUCLEOTIDE SEQUENCE [LARGE SCALE GENOMIC DNA]</scope>
    <source>
        <strain evidence="3">JCM 14304</strain>
    </source>
</reference>
<dbReference type="Proteomes" id="UP001500190">
    <property type="component" value="Unassembled WGS sequence"/>
</dbReference>
<evidence type="ECO:0000313" key="2">
    <source>
        <dbReference type="EMBL" id="GAA1573430.1"/>
    </source>
</evidence>
<accession>A0ABP4P463</accession>
<feature type="region of interest" description="Disordered" evidence="1">
    <location>
        <begin position="109"/>
        <end position="135"/>
    </location>
</feature>
<sequence>MTGWLIIGGVGALVVCIIALTLASPFPERAPNVADRRACPDSNVELQDITAAFDVEPPPDAAELRFSSDAHPMFDEHTLRISFRTTPAGLRTFLAASRFATPRTVAQQELPAPDTCPGPESFRRPLMTEDQTPAGSSRTLVVDMFDPAHPLVYIHAVD</sequence>
<organism evidence="2 3">
    <name type="scientific">Kribbella karoonensis</name>
    <dbReference type="NCBI Taxonomy" id="324851"/>
    <lineage>
        <taxon>Bacteria</taxon>
        <taxon>Bacillati</taxon>
        <taxon>Actinomycetota</taxon>
        <taxon>Actinomycetes</taxon>
        <taxon>Propionibacteriales</taxon>
        <taxon>Kribbellaceae</taxon>
        <taxon>Kribbella</taxon>
    </lineage>
</organism>
<comment type="caution">
    <text evidence="2">The sequence shown here is derived from an EMBL/GenBank/DDBJ whole genome shotgun (WGS) entry which is preliminary data.</text>
</comment>
<name>A0ABP4P463_9ACTN</name>
<evidence type="ECO:0000256" key="1">
    <source>
        <dbReference type="SAM" id="MobiDB-lite"/>
    </source>
</evidence>
<keyword evidence="3" id="KW-1185">Reference proteome</keyword>
<gene>
    <name evidence="2" type="ORF">GCM10009742_15350</name>
</gene>
<evidence type="ECO:0008006" key="4">
    <source>
        <dbReference type="Google" id="ProtNLM"/>
    </source>
</evidence>
<dbReference type="EMBL" id="BAAAND010000003">
    <property type="protein sequence ID" value="GAA1573430.1"/>
    <property type="molecule type" value="Genomic_DNA"/>
</dbReference>
<dbReference type="RefSeq" id="WP_344188720.1">
    <property type="nucleotide sequence ID" value="NZ_BAAAND010000003.1"/>
</dbReference>
<proteinExistence type="predicted"/>